<keyword evidence="6" id="KW-1185">Reference proteome</keyword>
<gene>
    <name evidence="5" type="ORF">FRZ61_07410</name>
</gene>
<dbReference type="PANTHER" id="PTHR10668">
    <property type="entry name" value="PHYTOENE DEHYDROGENASE"/>
    <property type="match status" value="1"/>
</dbReference>
<sequence length="531" mass="56739">MTEAWDAIVIGAGHNGLAAAGYLAKAGRRVLVLERREVVGGAVLTEEFHPGFRNSAAAYVVSLLRPEVIRELELKKHGFETMRMGGSFGAFGDGRSLLLSGGEAADRAEVARFSNRDWDAMGRLGALLRKAGDLVRAEMLVEPPRLSGGGFADLLGGWRLGRGLKGLSPEERHQFLQLFLTPVGTILEKYFDSDAVKTMYAATATAGAFVALDEPGSAINLLHLGIGEVEGERGAWHLPKGGMGTVTQAMAKAAQSFGAEIRVKAPVATVLIEDGRAIGVTLETGEAIRAKVLLSNADPKRTFLGLVGEARLPEAFAAGIRSYRMASGSFRVNFALSGVPEFASRPGAGIGPQHKAFIRMVRDYAAYDEAFRAAKRGELPADPILDAVIPTATDPSLAPEGCHILSILAQHYPYELANGRTWDSARAEAVEGILATAERYIPNLRKLVLGWRAYSPADLERVFGLTGGDVYHGQLDPGQIFSLRPHPDAAQYRTPIKALYLCGAGAHPGGGVSGAPGRNAAMRVLKDWRRL</sequence>
<organism evidence="5 6">
    <name type="scientific">Hypericibacter adhaerens</name>
    <dbReference type="NCBI Taxonomy" id="2602016"/>
    <lineage>
        <taxon>Bacteria</taxon>
        <taxon>Pseudomonadati</taxon>
        <taxon>Pseudomonadota</taxon>
        <taxon>Alphaproteobacteria</taxon>
        <taxon>Rhodospirillales</taxon>
        <taxon>Dongiaceae</taxon>
        <taxon>Hypericibacter</taxon>
    </lineage>
</organism>
<evidence type="ECO:0000256" key="1">
    <source>
        <dbReference type="ARBA" id="ARBA00037217"/>
    </source>
</evidence>
<evidence type="ECO:0000313" key="5">
    <source>
        <dbReference type="EMBL" id="QEX20821.1"/>
    </source>
</evidence>
<dbReference type="InterPro" id="IPR036188">
    <property type="entry name" value="FAD/NAD-bd_sf"/>
</dbReference>
<comment type="subunit">
    <text evidence="2">Interacts with COX5B; this interaction may contribute to localize PYROXD2 to the inner face of the inner mitochondrial membrane.</text>
</comment>
<dbReference type="Proteomes" id="UP000325797">
    <property type="component" value="Chromosome"/>
</dbReference>
<evidence type="ECO:0000313" key="6">
    <source>
        <dbReference type="Proteomes" id="UP000325797"/>
    </source>
</evidence>
<comment type="function">
    <text evidence="1">Probable oxidoreductase that may play a role as regulator of mitochondrial function.</text>
</comment>
<accession>A0A5J6MU62</accession>
<evidence type="ECO:0000259" key="4">
    <source>
        <dbReference type="Pfam" id="PF01593"/>
    </source>
</evidence>
<proteinExistence type="predicted"/>
<dbReference type="InterPro" id="IPR002937">
    <property type="entry name" value="Amino_oxidase"/>
</dbReference>
<protein>
    <recommendedName>
        <fullName evidence="3">Pyridine nucleotide-disulfide oxidoreductase domain-containing protein 2</fullName>
    </recommendedName>
</protein>
<dbReference type="GO" id="GO:0016491">
    <property type="term" value="F:oxidoreductase activity"/>
    <property type="evidence" value="ECO:0007669"/>
    <property type="project" value="InterPro"/>
</dbReference>
<feature type="domain" description="Amine oxidase" evidence="4">
    <location>
        <begin position="16"/>
        <end position="299"/>
    </location>
</feature>
<dbReference type="Pfam" id="PF01593">
    <property type="entry name" value="Amino_oxidase"/>
    <property type="match status" value="1"/>
</dbReference>
<reference evidence="5 6" key="1">
    <citation type="submission" date="2019-08" db="EMBL/GenBank/DDBJ databases">
        <title>Hyperibacter terrae gen. nov., sp. nov. and Hyperibacter viscosus sp. nov., two new members in the family Rhodospirillaceae isolated from the rhizosphere of Hypericum perforatum.</title>
        <authorList>
            <person name="Noviana Z."/>
        </authorList>
    </citation>
    <scope>NUCLEOTIDE SEQUENCE [LARGE SCALE GENOMIC DNA]</scope>
    <source>
        <strain evidence="5 6">R5959</strain>
    </source>
</reference>
<dbReference type="PANTHER" id="PTHR10668:SF103">
    <property type="entry name" value="PYRIDINE NUCLEOTIDE-DISULFIDE OXIDOREDUCTASE DOMAIN-CONTAINING PROTEIN 2"/>
    <property type="match status" value="1"/>
</dbReference>
<dbReference type="Gene3D" id="3.50.50.60">
    <property type="entry name" value="FAD/NAD(P)-binding domain"/>
    <property type="match status" value="2"/>
</dbReference>
<name>A0A5J6MU62_9PROT</name>
<dbReference type="EMBL" id="CP042582">
    <property type="protein sequence ID" value="QEX20821.1"/>
    <property type="molecule type" value="Genomic_DNA"/>
</dbReference>
<evidence type="ECO:0000256" key="3">
    <source>
        <dbReference type="ARBA" id="ARBA00040298"/>
    </source>
</evidence>
<dbReference type="RefSeq" id="WP_191909282.1">
    <property type="nucleotide sequence ID" value="NZ_CP042582.1"/>
</dbReference>
<dbReference type="KEGG" id="hadh:FRZ61_07410"/>
<dbReference type="SUPFAM" id="SSF51905">
    <property type="entry name" value="FAD/NAD(P)-binding domain"/>
    <property type="match status" value="1"/>
</dbReference>
<evidence type="ECO:0000256" key="2">
    <source>
        <dbReference type="ARBA" id="ARBA00038825"/>
    </source>
</evidence>
<dbReference type="AlphaFoldDB" id="A0A5J6MU62"/>